<feature type="compositionally biased region" description="Low complexity" evidence="2">
    <location>
        <begin position="418"/>
        <end position="432"/>
    </location>
</feature>
<keyword evidence="1" id="KW-0175">Coiled coil</keyword>
<feature type="region of interest" description="Disordered" evidence="2">
    <location>
        <begin position="745"/>
        <end position="867"/>
    </location>
</feature>
<feature type="compositionally biased region" description="Basic and acidic residues" evidence="2">
    <location>
        <begin position="1014"/>
        <end position="1027"/>
    </location>
</feature>
<feature type="compositionally biased region" description="Pro residues" evidence="2">
    <location>
        <begin position="404"/>
        <end position="417"/>
    </location>
</feature>
<feature type="compositionally biased region" description="Polar residues" evidence="2">
    <location>
        <begin position="964"/>
        <end position="974"/>
    </location>
</feature>
<organism evidence="3 4">
    <name type="scientific">Pleodorina starrii</name>
    <dbReference type="NCBI Taxonomy" id="330485"/>
    <lineage>
        <taxon>Eukaryota</taxon>
        <taxon>Viridiplantae</taxon>
        <taxon>Chlorophyta</taxon>
        <taxon>core chlorophytes</taxon>
        <taxon>Chlorophyceae</taxon>
        <taxon>CS clade</taxon>
        <taxon>Chlamydomonadales</taxon>
        <taxon>Volvocaceae</taxon>
        <taxon>Pleodorina</taxon>
    </lineage>
</organism>
<feature type="region of interest" description="Disordered" evidence="2">
    <location>
        <begin position="1334"/>
        <end position="1367"/>
    </location>
</feature>
<feature type="compositionally biased region" description="Low complexity" evidence="2">
    <location>
        <begin position="1028"/>
        <end position="1042"/>
    </location>
</feature>
<reference evidence="3 4" key="1">
    <citation type="journal article" date="2023" name="Commun. Biol.">
        <title>Reorganization of the ancestral sex-determining regions during the evolution of trioecy in Pleodorina starrii.</title>
        <authorList>
            <person name="Takahashi K."/>
            <person name="Suzuki S."/>
            <person name="Kawai-Toyooka H."/>
            <person name="Yamamoto K."/>
            <person name="Hamaji T."/>
            <person name="Ootsuki R."/>
            <person name="Yamaguchi H."/>
            <person name="Kawachi M."/>
            <person name="Higashiyama T."/>
            <person name="Nozaki H."/>
        </authorList>
    </citation>
    <scope>NUCLEOTIDE SEQUENCE [LARGE SCALE GENOMIC DNA]</scope>
    <source>
        <strain evidence="3 4">NIES-4479</strain>
    </source>
</reference>
<sequence length="1405" mass="143574">MEGARAQKRQRKPPPAEAVAGKGVVSRVLPTRQLLAMLLMYRSDIVRLAKTSEELERLGFPIHPAAALKGGLVAITGMGGIAIRRLVCLEGGTSVRCEGLGTGQMEAHQLMQVLDSNPDDAQWTQAEAELAARMLEGTVRHVTASEARYTITRVVLLQSCHLVLERHRHLQQQNQQQQPQSRPEGVGGPAAQEAEQQLRDELYDTLMTNVWADGKWLTVRQQLQAWSPEAAGTLLARALTRRSALPAPPPQQQPQQQPQPQAGPQLQSQPQAGPQLQSQPQAGPQLQSQPQAGPQPNDPPLRLEGSHGVVQLQGLGPAAFAAAAAPPMLQYLPEPAATEQAAAAVAEPTAQRLELLPGQQARRAPPPVHLQEQSAGPAAAVQQTQPPALLVSETALTLLSGTPSAPPSPAAPPPCQPTQPQQQVQQHPHQQPQLPPPQQQQQRRVKDEDMSDAQQVGLAESGPPPSLLCQPLAAAAVAGIVPEALARDWQQQQQPLQVHTQPSTGGGCSSPRELQPHPPAPQVKREPEPPQAPGQLPPAFSSGSATQPTCQPPLQQQQQQQAAIPTSSSQPGPASAAARPRRGALGLPSYLQPRLRHQERDDPRVGAAPAAAAPAAVASLAQAGCASAVLEARPLAGGVPSAPQGSALTGATSTPPLVAPAAAPVVALADPAAGVALPMPRSDSAVDRTAAATSRPGPSAGSKAEVAVPPPSAPVAATGLGVVKSNLVGEAQVAAGPVLGMPDGASGAAAAATPKPVTGLQAPSSHHGKELEDKQHQPGPEPQQQPQPEQFQPQEQEQRSQLEQPLQQQQQLQLLHPSHLQTQTQQAHTKKDQPEAAAAAPPPVPAVQQVPAPWATSVGKETRGSCHAAANAAADLPTAGSVGSNFAAAAAAPPPPPPAAPGAADAAVRPSSVAAAARCDSHCQIGAGMVAAGRDAQAARSLAAPPQPRLAAACGDAVEAAGSRRQSSGATSTVATTYVRLAPKPAPAASDPAISAQPGTGAAAAAANAIEPAAKPRFEGPDADRASRGAAAHQAAAAPGAEHQQHREQAKAAAPAATQGPDGARRPDAPAQGLAGAAAAAALPAAARAAPPPSHAAAAAAALPHPPSCISATAPAVAQPVYGAAHLTALQSPRSLRGGTGGGASFNVLSLLGNSSTGRRDSASLAPLAGTGSGLLSASGSAPAAAAAPSAAAAPTVPAPLQPVSAAAPPPAVRKEMLDRMHADMAELQAQAAARHAADLQRQEEQERLRQLRERERDLQLRHWEQQESLRRLLLQLGPQHGELARRLEAERGGDGGGGGGRYPVAGHGADGADGGGGEDMDVDVDMELDSPPCVSGGCGQRRQQDGGGEGGAGGARQRAGKPKGKLAWAKRVRAFLRRQPKRRATYGDVVRQVLQGGKAAGGSE</sequence>
<feature type="region of interest" description="Disordered" evidence="2">
    <location>
        <begin position="491"/>
        <end position="588"/>
    </location>
</feature>
<accession>A0A9W6EY81</accession>
<feature type="compositionally biased region" description="Basic and acidic residues" evidence="2">
    <location>
        <begin position="767"/>
        <end position="776"/>
    </location>
</feature>
<feature type="region of interest" description="Disordered" evidence="2">
    <location>
        <begin position="170"/>
        <end position="193"/>
    </location>
</feature>
<name>A0A9W6EY81_9CHLO</name>
<feature type="compositionally biased region" description="Low complexity" evidence="2">
    <location>
        <begin position="786"/>
        <end position="826"/>
    </location>
</feature>
<feature type="compositionally biased region" description="Low complexity" evidence="2">
    <location>
        <begin position="491"/>
        <end position="501"/>
    </location>
</feature>
<protein>
    <submittedName>
        <fullName evidence="3">Uncharacterized protein</fullName>
    </submittedName>
</protein>
<feature type="region of interest" description="Disordered" evidence="2">
    <location>
        <begin position="399"/>
        <end position="464"/>
    </location>
</feature>
<feature type="compositionally biased region" description="Low complexity" evidence="2">
    <location>
        <begin position="253"/>
        <end position="295"/>
    </location>
</feature>
<feature type="region of interest" description="Disordered" evidence="2">
    <location>
        <begin position="679"/>
        <end position="709"/>
    </location>
</feature>
<feature type="region of interest" description="Disordered" evidence="2">
    <location>
        <begin position="1290"/>
        <end position="1320"/>
    </location>
</feature>
<evidence type="ECO:0000256" key="2">
    <source>
        <dbReference type="SAM" id="MobiDB-lite"/>
    </source>
</evidence>
<feature type="compositionally biased region" description="Low complexity" evidence="2">
    <location>
        <begin position="537"/>
        <end position="588"/>
    </location>
</feature>
<dbReference type="EMBL" id="BRXU01000002">
    <property type="protein sequence ID" value="GLC48975.1"/>
    <property type="molecule type" value="Genomic_DNA"/>
</dbReference>
<gene>
    <name evidence="3" type="primary">PLEST005041</name>
    <name evidence="3" type="ORF">PLESTB_000169000</name>
</gene>
<feature type="coiled-coil region" evidence="1">
    <location>
        <begin position="1223"/>
        <end position="1262"/>
    </location>
</feature>
<feature type="region of interest" description="Disordered" evidence="2">
    <location>
        <begin position="955"/>
        <end position="974"/>
    </location>
</feature>
<feature type="region of interest" description="Disordered" evidence="2">
    <location>
        <begin position="886"/>
        <end position="905"/>
    </location>
</feature>
<feature type="compositionally biased region" description="Low complexity" evidence="2">
    <location>
        <begin position="171"/>
        <end position="180"/>
    </location>
</feature>
<proteinExistence type="predicted"/>
<feature type="compositionally biased region" description="Low complexity" evidence="2">
    <location>
        <begin position="987"/>
        <end position="1013"/>
    </location>
</feature>
<feature type="region of interest" description="Disordered" evidence="2">
    <location>
        <begin position="984"/>
        <end position="1103"/>
    </location>
</feature>
<feature type="compositionally biased region" description="Low complexity" evidence="2">
    <location>
        <begin position="1069"/>
        <end position="1103"/>
    </location>
</feature>
<evidence type="ECO:0000313" key="3">
    <source>
        <dbReference type="EMBL" id="GLC48975.1"/>
    </source>
</evidence>
<feature type="compositionally biased region" description="Gly residues" evidence="2">
    <location>
        <begin position="1346"/>
        <end position="1355"/>
    </location>
</feature>
<comment type="caution">
    <text evidence="3">The sequence shown here is derived from an EMBL/GenBank/DDBJ whole genome shotgun (WGS) entry which is preliminary data.</text>
</comment>
<feature type="region of interest" description="Disordered" evidence="2">
    <location>
        <begin position="244"/>
        <end position="305"/>
    </location>
</feature>
<evidence type="ECO:0000256" key="1">
    <source>
        <dbReference type="SAM" id="Coils"/>
    </source>
</evidence>
<dbReference type="Proteomes" id="UP001165080">
    <property type="component" value="Unassembled WGS sequence"/>
</dbReference>
<feature type="compositionally biased region" description="Low complexity" evidence="2">
    <location>
        <begin position="375"/>
        <end position="384"/>
    </location>
</feature>
<keyword evidence="4" id="KW-1185">Reference proteome</keyword>
<evidence type="ECO:0000313" key="4">
    <source>
        <dbReference type="Proteomes" id="UP001165080"/>
    </source>
</evidence>
<feature type="region of interest" description="Disordered" evidence="2">
    <location>
        <begin position="361"/>
        <end position="384"/>
    </location>
</feature>